<comment type="caution">
    <text evidence="1">The sequence shown here is derived from an EMBL/GenBank/DDBJ whole genome shotgun (WGS) entry which is preliminary data.</text>
</comment>
<keyword evidence="2" id="KW-1185">Reference proteome</keyword>
<accession>A0ABT5DD55</accession>
<gene>
    <name evidence="1" type="ORF">POL68_17530</name>
</gene>
<protein>
    <submittedName>
        <fullName evidence="1">Uncharacterized protein</fullName>
    </submittedName>
</protein>
<reference evidence="1 2" key="1">
    <citation type="submission" date="2022-11" db="EMBL/GenBank/DDBJ databases">
        <title>Minimal conservation of predation-associated metabolite biosynthetic gene clusters underscores biosynthetic potential of Myxococcota including descriptions for ten novel species: Archangium lansinium sp. nov., Myxococcus landrumus sp. nov., Nannocystis bai.</title>
        <authorList>
            <person name="Ahearne A."/>
            <person name="Stevens C."/>
            <person name="Dowd S."/>
        </authorList>
    </citation>
    <scope>NUCLEOTIDE SEQUENCE [LARGE SCALE GENOMIC DNA]</scope>
    <source>
        <strain evidence="1 2">NCWAL01</strain>
    </source>
</reference>
<evidence type="ECO:0000313" key="2">
    <source>
        <dbReference type="Proteomes" id="UP001221838"/>
    </source>
</evidence>
<name>A0ABT5DD55_9BACT</name>
<dbReference type="EMBL" id="JAQNDM010000002">
    <property type="protein sequence ID" value="MDC0710281.1"/>
    <property type="molecule type" value="Genomic_DNA"/>
</dbReference>
<evidence type="ECO:0000313" key="1">
    <source>
        <dbReference type="EMBL" id="MDC0710281.1"/>
    </source>
</evidence>
<dbReference type="Proteomes" id="UP001221838">
    <property type="component" value="Unassembled WGS sequence"/>
</dbReference>
<sequence length="170" mass="17932">MLLANLAHDTAAGALRLDTFGQSIYLLGGLGSKVYLAQDARLYSLSLSGGGRSLVTTLPRDNENQVLDIQRAAVSGDVIYFPVFATGTGAVLFLGSPDGVSARPWFTRGTAATTGQLTDVYVPVVFRLEPEPFVRAGSRVFFPAVDDTGLEQLWSVPASVTCPPGGTEPL</sequence>
<organism evidence="1 2">
    <name type="scientific">Stigmatella ashevillensis</name>
    <dbReference type="NCBI Taxonomy" id="2995309"/>
    <lineage>
        <taxon>Bacteria</taxon>
        <taxon>Pseudomonadati</taxon>
        <taxon>Myxococcota</taxon>
        <taxon>Myxococcia</taxon>
        <taxon>Myxococcales</taxon>
        <taxon>Cystobacterineae</taxon>
        <taxon>Archangiaceae</taxon>
        <taxon>Stigmatella</taxon>
    </lineage>
</organism>
<proteinExistence type="predicted"/>